<reference evidence="1 2" key="1">
    <citation type="journal article" date="2019" name="Int. J. Syst. Evol. Microbiol.">
        <title>Clostridium fermenticellae sp. nov., isolated from the mud in a fermentation cellar for the production of the Chinese liquor, baijiu.</title>
        <authorList>
            <person name="Xu P.X."/>
            <person name="Chai L.J."/>
            <person name="Qiu T."/>
            <person name="Zhang X.J."/>
            <person name="Lu Z.M."/>
            <person name="Xiao C."/>
            <person name="Wang S.T."/>
            <person name="Shen C.H."/>
            <person name="Shi J.S."/>
            <person name="Xu Z.H."/>
        </authorList>
    </citation>
    <scope>NUCLEOTIDE SEQUENCE [LARGE SCALE GENOMIC DNA]</scope>
    <source>
        <strain evidence="1 2">JN500901</strain>
    </source>
</reference>
<dbReference type="PANTHER" id="PTHR43330:SF27">
    <property type="entry name" value="METHIONINE AMINOPEPTIDASE"/>
    <property type="match status" value="1"/>
</dbReference>
<dbReference type="SUPFAM" id="SSF55920">
    <property type="entry name" value="Creatinase/aminopeptidase"/>
    <property type="match status" value="1"/>
</dbReference>
<proteinExistence type="predicted"/>
<gene>
    <name evidence="1" type="ORF">D4Z93_01420</name>
</gene>
<dbReference type="GO" id="GO:0070006">
    <property type="term" value="F:metalloaminopeptidase activity"/>
    <property type="evidence" value="ECO:0007669"/>
    <property type="project" value="TreeGrafter"/>
</dbReference>
<dbReference type="Proteomes" id="UP000266301">
    <property type="component" value="Chromosome"/>
</dbReference>
<keyword evidence="2" id="KW-1185">Reference proteome</keyword>
<dbReference type="AlphaFoldDB" id="A0A386H136"/>
<organism evidence="1 2">
    <name type="scientific">Clostridium fermenticellae</name>
    <dbReference type="NCBI Taxonomy" id="2068654"/>
    <lineage>
        <taxon>Bacteria</taxon>
        <taxon>Bacillati</taxon>
        <taxon>Bacillota</taxon>
        <taxon>Clostridia</taxon>
        <taxon>Eubacteriales</taxon>
        <taxon>Clostridiaceae</taxon>
        <taxon>Clostridium</taxon>
    </lineage>
</organism>
<sequence>MIILKDDNEIEFMRHAGKVVADTLLKLEEVVKPGITTAKLDKIAEEYIKNQGINHLLKVILNGYQRDAARTFPVGNITKKAQKLIDVTKQSFLKVPKWLLPVIN</sequence>
<dbReference type="PANTHER" id="PTHR43330">
    <property type="entry name" value="METHIONINE AMINOPEPTIDASE"/>
    <property type="match status" value="1"/>
</dbReference>
<evidence type="ECO:0000313" key="2">
    <source>
        <dbReference type="Proteomes" id="UP000266301"/>
    </source>
</evidence>
<dbReference type="Gene3D" id="3.90.230.10">
    <property type="entry name" value="Creatinase/methionine aminopeptidase superfamily"/>
    <property type="match status" value="1"/>
</dbReference>
<accession>A0A386H136</accession>
<dbReference type="OrthoDB" id="9802055at2"/>
<evidence type="ECO:0000313" key="1">
    <source>
        <dbReference type="EMBL" id="AYD39273.1"/>
    </source>
</evidence>
<evidence type="ECO:0008006" key="3">
    <source>
        <dbReference type="Google" id="ProtNLM"/>
    </source>
</evidence>
<name>A0A386H136_9CLOT</name>
<dbReference type="EMBL" id="CP032416">
    <property type="protein sequence ID" value="AYD39273.1"/>
    <property type="molecule type" value="Genomic_DNA"/>
</dbReference>
<dbReference type="KEGG" id="cfer:D4Z93_01420"/>
<dbReference type="GO" id="GO:0005829">
    <property type="term" value="C:cytosol"/>
    <property type="evidence" value="ECO:0007669"/>
    <property type="project" value="TreeGrafter"/>
</dbReference>
<dbReference type="InterPro" id="IPR036005">
    <property type="entry name" value="Creatinase/aminopeptidase-like"/>
</dbReference>
<protein>
    <recommendedName>
        <fullName evidence="3">M24 family metallopeptidase</fullName>
    </recommendedName>
</protein>